<dbReference type="EMBL" id="JANKHO010000031">
    <property type="protein sequence ID" value="KAJ3517105.1"/>
    <property type="molecule type" value="Genomic_DNA"/>
</dbReference>
<comment type="caution">
    <text evidence="1">The sequence shown here is derived from an EMBL/GenBank/DDBJ whole genome shotgun (WGS) entry which is preliminary data.</text>
</comment>
<keyword evidence="2" id="KW-1185">Reference proteome</keyword>
<reference evidence="1" key="1">
    <citation type="submission" date="2022-07" db="EMBL/GenBank/DDBJ databases">
        <title>Genome Sequence of Agrocybe chaxingu.</title>
        <authorList>
            <person name="Buettner E."/>
        </authorList>
    </citation>
    <scope>NUCLEOTIDE SEQUENCE</scope>
    <source>
        <strain evidence="1">MP-N11</strain>
    </source>
</reference>
<evidence type="ECO:0000313" key="2">
    <source>
        <dbReference type="Proteomes" id="UP001148786"/>
    </source>
</evidence>
<organism evidence="1 2">
    <name type="scientific">Agrocybe chaxingu</name>
    <dbReference type="NCBI Taxonomy" id="84603"/>
    <lineage>
        <taxon>Eukaryota</taxon>
        <taxon>Fungi</taxon>
        <taxon>Dikarya</taxon>
        <taxon>Basidiomycota</taxon>
        <taxon>Agaricomycotina</taxon>
        <taxon>Agaricomycetes</taxon>
        <taxon>Agaricomycetidae</taxon>
        <taxon>Agaricales</taxon>
        <taxon>Agaricineae</taxon>
        <taxon>Strophariaceae</taxon>
        <taxon>Agrocybe</taxon>
    </lineage>
</organism>
<evidence type="ECO:0000313" key="1">
    <source>
        <dbReference type="EMBL" id="KAJ3517105.1"/>
    </source>
</evidence>
<proteinExistence type="predicted"/>
<accession>A0A9W8N1J7</accession>
<gene>
    <name evidence="1" type="ORF">NLJ89_g722</name>
</gene>
<dbReference type="AlphaFoldDB" id="A0A9W8N1J7"/>
<protein>
    <submittedName>
        <fullName evidence="1">Uncharacterized protein</fullName>
    </submittedName>
</protein>
<name>A0A9W8N1J7_9AGAR</name>
<sequence>MLQPKVPDRPIRQITSQDDRIKVFPLSSIQQDEINALDLRECQTLELHGDPARLSPEQERGANELWSNDVLYRHLCLLHGLVTQTEASTRTWIDAIFFRAAAMLSSSLAEQRKQLVLGLKLSVSATVGQAVLKGFIDYTILKAGETTAASFLRDPRLGKLAEESDLALFVAEAKEVGVPLGHQVPQALGQMYACAAALKKSIIRGALTDGRTWIFLLLKSNADEPGVTYHVSHEVSIVGAGPHLRPQVDPKACAIVAAIVAYWIEHSFEDIGDEDWFKFSSQ</sequence>
<dbReference type="Proteomes" id="UP001148786">
    <property type="component" value="Unassembled WGS sequence"/>
</dbReference>
<dbReference type="OrthoDB" id="2720314at2759"/>